<feature type="region of interest" description="Disordered" evidence="1">
    <location>
        <begin position="116"/>
        <end position="200"/>
    </location>
</feature>
<organism evidence="2 3">
    <name type="scientific">Leucocoprinus leucothites</name>
    <dbReference type="NCBI Taxonomy" id="201217"/>
    <lineage>
        <taxon>Eukaryota</taxon>
        <taxon>Fungi</taxon>
        <taxon>Dikarya</taxon>
        <taxon>Basidiomycota</taxon>
        <taxon>Agaricomycotina</taxon>
        <taxon>Agaricomycetes</taxon>
        <taxon>Agaricomycetidae</taxon>
        <taxon>Agaricales</taxon>
        <taxon>Agaricineae</taxon>
        <taxon>Agaricaceae</taxon>
        <taxon>Leucocoprinus</taxon>
    </lineage>
</organism>
<name>A0A8H5G6M9_9AGAR</name>
<dbReference type="Proteomes" id="UP000559027">
    <property type="component" value="Unassembled WGS sequence"/>
</dbReference>
<feature type="compositionally biased region" description="Acidic residues" evidence="1">
    <location>
        <begin position="116"/>
        <end position="138"/>
    </location>
</feature>
<feature type="compositionally biased region" description="Polar residues" evidence="1">
    <location>
        <begin position="149"/>
        <end position="170"/>
    </location>
</feature>
<sequence>MRPILSKETARDSPNVEYLLTLTQPELHALHKILSSTQLSSSPLVNIWRNVDALFQRSTQTEFHDYQTIPGGQDVNPVQRAQRRRVGLCKCWRGAKYQKVSESGKQKLTQALYVEETWENEEEDASSGDEKVEEEDVEEKANGQDCLENPQSIGEESTNTPLSAATTAVESLSLAGHTSTLTTRPTRRDPPSPSPTPLVPSSLLLETPSARVVSPQLSNTIPEPHEIHSDGQLVLLYLIHSCDDFIYCLSINSNSSIQGLLHQVLEPDLSHLNNPSTLGSKTHTIDLLVA</sequence>
<dbReference type="EMBL" id="JAACJO010000004">
    <property type="protein sequence ID" value="KAF5359359.1"/>
    <property type="molecule type" value="Genomic_DNA"/>
</dbReference>
<evidence type="ECO:0000313" key="2">
    <source>
        <dbReference type="EMBL" id="KAF5359359.1"/>
    </source>
</evidence>
<evidence type="ECO:0000313" key="3">
    <source>
        <dbReference type="Proteomes" id="UP000559027"/>
    </source>
</evidence>
<dbReference type="AlphaFoldDB" id="A0A8H5G6M9"/>
<keyword evidence="3" id="KW-1185">Reference proteome</keyword>
<evidence type="ECO:0000256" key="1">
    <source>
        <dbReference type="SAM" id="MobiDB-lite"/>
    </source>
</evidence>
<gene>
    <name evidence="2" type="ORF">D9756_003595</name>
</gene>
<comment type="caution">
    <text evidence="2">The sequence shown here is derived from an EMBL/GenBank/DDBJ whole genome shotgun (WGS) entry which is preliminary data.</text>
</comment>
<accession>A0A8H5G6M9</accession>
<protein>
    <submittedName>
        <fullName evidence="2">Uncharacterized protein</fullName>
    </submittedName>
</protein>
<reference evidence="2 3" key="1">
    <citation type="journal article" date="2020" name="ISME J.">
        <title>Uncovering the hidden diversity of litter-decomposition mechanisms in mushroom-forming fungi.</title>
        <authorList>
            <person name="Floudas D."/>
            <person name="Bentzer J."/>
            <person name="Ahren D."/>
            <person name="Johansson T."/>
            <person name="Persson P."/>
            <person name="Tunlid A."/>
        </authorList>
    </citation>
    <scope>NUCLEOTIDE SEQUENCE [LARGE SCALE GENOMIC DNA]</scope>
    <source>
        <strain evidence="2 3">CBS 146.42</strain>
    </source>
</reference>
<proteinExistence type="predicted"/>